<dbReference type="SUPFAM" id="SSF101576">
    <property type="entry name" value="Supernatant protein factor (SPF), C-terminal domain"/>
    <property type="match status" value="1"/>
</dbReference>
<protein>
    <recommendedName>
        <fullName evidence="11">GOLD domain-containing protein</fullName>
    </recommendedName>
</protein>
<keyword evidence="5 10" id="KW-0732">Signal</keyword>
<dbReference type="Pfam" id="PF01105">
    <property type="entry name" value="EMP24_GP25L"/>
    <property type="match status" value="2"/>
</dbReference>
<dbReference type="InterPro" id="IPR015720">
    <property type="entry name" value="Emp24-like"/>
</dbReference>
<evidence type="ECO:0000256" key="9">
    <source>
        <dbReference type="SAM" id="Phobius"/>
    </source>
</evidence>
<evidence type="ECO:0000259" key="11">
    <source>
        <dbReference type="PROSITE" id="PS50866"/>
    </source>
</evidence>
<evidence type="ECO:0000256" key="10">
    <source>
        <dbReference type="SAM" id="SignalP"/>
    </source>
</evidence>
<organism evidence="12 13">
    <name type="scientific">Tigriopus californicus</name>
    <name type="common">Marine copepod</name>
    <dbReference type="NCBI Taxonomy" id="6832"/>
    <lineage>
        <taxon>Eukaryota</taxon>
        <taxon>Metazoa</taxon>
        <taxon>Ecdysozoa</taxon>
        <taxon>Arthropoda</taxon>
        <taxon>Crustacea</taxon>
        <taxon>Multicrustacea</taxon>
        <taxon>Hexanauplia</taxon>
        <taxon>Copepoda</taxon>
        <taxon>Harpacticoida</taxon>
        <taxon>Harpacticidae</taxon>
        <taxon>Tigriopus</taxon>
    </lineage>
</organism>
<evidence type="ECO:0000256" key="1">
    <source>
        <dbReference type="ARBA" id="ARBA00004479"/>
    </source>
</evidence>
<evidence type="ECO:0000256" key="4">
    <source>
        <dbReference type="ARBA" id="ARBA00022692"/>
    </source>
</evidence>
<evidence type="ECO:0000256" key="6">
    <source>
        <dbReference type="ARBA" id="ARBA00022989"/>
    </source>
</evidence>
<reference evidence="12 13" key="1">
    <citation type="journal article" date="2018" name="Nat. Ecol. Evol.">
        <title>Genomic signatures of mitonuclear coevolution across populations of Tigriopus californicus.</title>
        <authorList>
            <person name="Barreto F.S."/>
            <person name="Watson E.T."/>
            <person name="Lima T.G."/>
            <person name="Willett C.S."/>
            <person name="Edmands S."/>
            <person name="Li W."/>
            <person name="Burton R.S."/>
        </authorList>
    </citation>
    <scope>NUCLEOTIDE SEQUENCE [LARGE SCALE GENOMIC DNA]</scope>
    <source>
        <strain evidence="12 13">San Diego</strain>
    </source>
</reference>
<dbReference type="PROSITE" id="PS50866">
    <property type="entry name" value="GOLD"/>
    <property type="match status" value="1"/>
</dbReference>
<evidence type="ECO:0000256" key="8">
    <source>
        <dbReference type="ARBA" id="ARBA00037847"/>
    </source>
</evidence>
<dbReference type="EMBL" id="VCGU01000459">
    <property type="protein sequence ID" value="TRY61320.1"/>
    <property type="molecule type" value="Genomic_DNA"/>
</dbReference>
<dbReference type="PANTHER" id="PTHR22811">
    <property type="entry name" value="TRANSMEMBRANE EMP24 DOMAIN-CONTAINING PROTEIN"/>
    <property type="match status" value="1"/>
</dbReference>
<feature type="transmembrane region" description="Helical" evidence="9">
    <location>
        <begin position="388"/>
        <end position="407"/>
    </location>
</feature>
<name>A0A553N7D3_TIGCA</name>
<dbReference type="GO" id="GO:0012505">
    <property type="term" value="C:endomembrane system"/>
    <property type="evidence" value="ECO:0007669"/>
    <property type="project" value="UniProtKB-SubCell"/>
</dbReference>
<evidence type="ECO:0000256" key="7">
    <source>
        <dbReference type="ARBA" id="ARBA00023136"/>
    </source>
</evidence>
<keyword evidence="3" id="KW-0217">Developmental protein</keyword>
<evidence type="ECO:0000256" key="2">
    <source>
        <dbReference type="ARBA" id="ARBA00007104"/>
    </source>
</evidence>
<feature type="domain" description="GOLD" evidence="11">
    <location>
        <begin position="58"/>
        <end position="147"/>
    </location>
</feature>
<proteinExistence type="inferred from homology"/>
<keyword evidence="4 9" id="KW-0812">Transmembrane</keyword>
<comment type="similarity">
    <text evidence="2">Belongs to the EMP24/GP25L family.</text>
</comment>
<dbReference type="AlphaFoldDB" id="A0A553N7D3"/>
<feature type="chain" id="PRO_5022238065" description="GOLD domain-containing protein" evidence="10">
    <location>
        <begin position="28"/>
        <end position="424"/>
    </location>
</feature>
<evidence type="ECO:0000256" key="3">
    <source>
        <dbReference type="ARBA" id="ARBA00022473"/>
    </source>
</evidence>
<dbReference type="Proteomes" id="UP000318571">
    <property type="component" value="Chromosome 8"/>
</dbReference>
<evidence type="ECO:0000313" key="13">
    <source>
        <dbReference type="Proteomes" id="UP000318571"/>
    </source>
</evidence>
<gene>
    <name evidence="12" type="ORF">TCAL_07979</name>
</gene>
<comment type="subcellular location">
    <subcellularLocation>
        <location evidence="8">Endomembrane system</location>
        <topology evidence="8">Single-pass membrane protein</topology>
    </subcellularLocation>
    <subcellularLocation>
        <location evidence="1">Membrane</location>
        <topology evidence="1">Single-pass type I membrane protein</topology>
    </subcellularLocation>
</comment>
<dbReference type="GO" id="GO:0016020">
    <property type="term" value="C:membrane"/>
    <property type="evidence" value="ECO:0007669"/>
    <property type="project" value="UniProtKB-SubCell"/>
</dbReference>
<dbReference type="STRING" id="6832.A0A553N7D3"/>
<evidence type="ECO:0000313" key="12">
    <source>
        <dbReference type="EMBL" id="TRY61320.1"/>
    </source>
</evidence>
<comment type="caution">
    <text evidence="12">The sequence shown here is derived from an EMBL/GenBank/DDBJ whole genome shotgun (WGS) entry which is preliminary data.</text>
</comment>
<keyword evidence="13" id="KW-1185">Reference proteome</keyword>
<accession>A0A553N7D3</accession>
<dbReference type="InterPro" id="IPR009038">
    <property type="entry name" value="GOLD_dom"/>
</dbReference>
<feature type="signal peptide" evidence="10">
    <location>
        <begin position="1"/>
        <end position="27"/>
    </location>
</feature>
<dbReference type="InterPro" id="IPR036598">
    <property type="entry name" value="GOLD_dom_sf"/>
</dbReference>
<dbReference type="SMART" id="SM01190">
    <property type="entry name" value="EMP24_GP25L"/>
    <property type="match status" value="1"/>
</dbReference>
<keyword evidence="7 9" id="KW-0472">Membrane</keyword>
<keyword evidence="6 9" id="KW-1133">Transmembrane helix</keyword>
<sequence length="424" mass="48941">MPSGRLRVLTVVLLVWGSSVYPRDVHGEEASVETVFDPNDDQQGYQRRYIIEVLSKKEECFFIENVQENQIFNFHFMVTNTDSSGNPLDISTKIRAGPKGKVVNFQSRRNEGKLIGHPIVESGDYEICFNNRFSMMESKRIFWQFEVEGQVDELKELHKAVDESLTEYQESAKMTKRKISLVRGKVSRIRHSQWRHESLMKKDMNRAEAMALTQSEVIFDENGQVNSSNGMDFQRFYVSRIEYMERFCFNIEVEANQEVKYAFEVLNANPKNARKLTLTLTVANSSSLVIAHEVETSEASFNVGPYIPREAFWEISVTGMVDESKLNSNIEEAVVQAAVLESSQETMHRLNQIQVRLQIGQQLQTLYKAHNTKDNHYAEALNAMVDQWSLTHVVLVVMCYMAQVYFLKRLFLSPETSSRHKMRA</sequence>
<evidence type="ECO:0000256" key="5">
    <source>
        <dbReference type="ARBA" id="ARBA00022729"/>
    </source>
</evidence>